<feature type="region of interest" description="Disordered" evidence="1">
    <location>
        <begin position="130"/>
        <end position="152"/>
    </location>
</feature>
<dbReference type="STRING" id="63737.Npun_F0615"/>
<reference evidence="4" key="1">
    <citation type="submission" date="2008-04" db="EMBL/GenBank/DDBJ databases">
        <title>Complete sequence of chromosome of Nostoc punctiforme ATCC 29133.</title>
        <authorList>
            <consortium name="US DOE Joint Genome Institute"/>
            <person name="Copeland A."/>
            <person name="Lucas S."/>
            <person name="Lapidus A."/>
            <person name="Glavina del Rio T."/>
            <person name="Dalin E."/>
            <person name="Tice H."/>
            <person name="Pitluck S."/>
            <person name="Chain P."/>
            <person name="Malfatti S."/>
            <person name="Shin M."/>
            <person name="Vergez L."/>
            <person name="Schmutz J."/>
            <person name="Larimer F."/>
            <person name="Land M."/>
            <person name="Hauser L."/>
            <person name="Kyrpides N."/>
            <person name="Kim E."/>
            <person name="Meeks J.C."/>
            <person name="Elhai J."/>
            <person name="Campbell E.L."/>
            <person name="Thiel T."/>
            <person name="Longmire J."/>
            <person name="Potts M."/>
            <person name="Atlas R."/>
        </authorList>
    </citation>
    <scope>NUCLEOTIDE SEQUENCE [LARGE SCALE GENOMIC DNA]</scope>
    <source>
        <strain evidence="4">ATCC 29133 / PCC 73102</strain>
    </source>
</reference>
<accession>B2J8C0</accession>
<name>B2J8C0_NOSP7</name>
<dbReference type="Proteomes" id="UP000001191">
    <property type="component" value="Chromosome"/>
</dbReference>
<dbReference type="EMBL" id="CP001037">
    <property type="protein sequence ID" value="ACC79369.1"/>
    <property type="molecule type" value="Genomic_DNA"/>
</dbReference>
<keyword evidence="2" id="KW-0812">Transmembrane</keyword>
<gene>
    <name evidence="3" type="ordered locus">Npun_F0615</name>
</gene>
<reference evidence="3 4" key="2">
    <citation type="journal article" date="2013" name="Plant Physiol.">
        <title>A Nostoc punctiforme Sugar Transporter Necessary to Establish a Cyanobacterium-Plant Symbiosis.</title>
        <authorList>
            <person name="Ekman M."/>
            <person name="Picossi S."/>
            <person name="Campbell E.L."/>
            <person name="Meeks J.C."/>
            <person name="Flores E."/>
        </authorList>
    </citation>
    <scope>NUCLEOTIDE SEQUENCE [LARGE SCALE GENOMIC DNA]</scope>
    <source>
        <strain evidence="4">ATCC 29133 / PCC 73102</strain>
    </source>
</reference>
<proteinExistence type="predicted"/>
<organism evidence="3 4">
    <name type="scientific">Nostoc punctiforme (strain ATCC 29133 / PCC 73102)</name>
    <dbReference type="NCBI Taxonomy" id="63737"/>
    <lineage>
        <taxon>Bacteria</taxon>
        <taxon>Bacillati</taxon>
        <taxon>Cyanobacteriota</taxon>
        <taxon>Cyanophyceae</taxon>
        <taxon>Nostocales</taxon>
        <taxon>Nostocaceae</taxon>
        <taxon>Nostoc</taxon>
    </lineage>
</organism>
<dbReference type="AlphaFoldDB" id="B2J8C0"/>
<evidence type="ECO:0000256" key="2">
    <source>
        <dbReference type="SAM" id="Phobius"/>
    </source>
</evidence>
<feature type="transmembrane region" description="Helical" evidence="2">
    <location>
        <begin position="20"/>
        <end position="53"/>
    </location>
</feature>
<dbReference type="EnsemblBacteria" id="ACC79369">
    <property type="protein sequence ID" value="ACC79369"/>
    <property type="gene ID" value="Npun_F0615"/>
</dbReference>
<protein>
    <submittedName>
        <fullName evidence="3">Uncharacterized protein</fullName>
    </submittedName>
</protein>
<feature type="transmembrane region" description="Helical" evidence="2">
    <location>
        <begin position="74"/>
        <end position="91"/>
    </location>
</feature>
<evidence type="ECO:0000256" key="1">
    <source>
        <dbReference type="SAM" id="MobiDB-lite"/>
    </source>
</evidence>
<sequence length="168" mass="18800">MADKKNDFLSISPSFFSQLLFGAFLTFILIMTGSAPALSIFLGIMGGFILSWITNVTDNSPQAPNVASSDGVDTGLKYWLFFMLGFVYLGYPAPTSILLGGIGALAGGWITAWWGSKEETRTQLQVEELEEGEVEPTNDRINKRQTRRNTRRYRRAPGSSINFKFWER</sequence>
<keyword evidence="4" id="KW-1185">Reference proteome</keyword>
<dbReference type="PhylomeDB" id="B2J8C0"/>
<keyword evidence="2" id="KW-0472">Membrane</keyword>
<dbReference type="KEGG" id="npu:Npun_F0615"/>
<dbReference type="OrthoDB" id="516185at2"/>
<feature type="compositionally biased region" description="Basic residues" evidence="1">
    <location>
        <begin position="143"/>
        <end position="152"/>
    </location>
</feature>
<dbReference type="HOGENOM" id="CLU_1576886_0_0_3"/>
<dbReference type="eggNOG" id="ENOG50324Q2">
    <property type="taxonomic scope" value="Bacteria"/>
</dbReference>
<evidence type="ECO:0000313" key="3">
    <source>
        <dbReference type="EMBL" id="ACC79369.1"/>
    </source>
</evidence>
<keyword evidence="2" id="KW-1133">Transmembrane helix</keyword>
<dbReference type="RefSeq" id="WP_012407394.1">
    <property type="nucleotide sequence ID" value="NC_010628.1"/>
</dbReference>
<evidence type="ECO:0000313" key="4">
    <source>
        <dbReference type="Proteomes" id="UP000001191"/>
    </source>
</evidence>